<feature type="transmembrane region" description="Helical" evidence="1">
    <location>
        <begin position="277"/>
        <end position="297"/>
    </location>
</feature>
<name>A0ABV6H8A0_9ACTN</name>
<comment type="caution">
    <text evidence="2">The sequence shown here is derived from an EMBL/GenBank/DDBJ whole genome shotgun (WGS) entry which is preliminary data.</text>
</comment>
<protein>
    <submittedName>
        <fullName evidence="2">Uncharacterized protein</fullName>
    </submittedName>
</protein>
<dbReference type="Proteomes" id="UP001589783">
    <property type="component" value="Unassembled WGS sequence"/>
</dbReference>
<evidence type="ECO:0000256" key="1">
    <source>
        <dbReference type="SAM" id="Phobius"/>
    </source>
</evidence>
<accession>A0ABV6H8A0</accession>
<keyword evidence="1" id="KW-0812">Transmembrane</keyword>
<keyword evidence="1" id="KW-1133">Transmembrane helix</keyword>
<evidence type="ECO:0000313" key="2">
    <source>
        <dbReference type="EMBL" id="MFC0315109.1"/>
    </source>
</evidence>
<gene>
    <name evidence="2" type="ORF">ACFFJD_09640</name>
</gene>
<reference evidence="2 3" key="1">
    <citation type="submission" date="2024-09" db="EMBL/GenBank/DDBJ databases">
        <authorList>
            <person name="Sun Q."/>
            <person name="Mori K."/>
        </authorList>
    </citation>
    <scope>NUCLEOTIDE SEQUENCE [LARGE SCALE GENOMIC DNA]</scope>
    <source>
        <strain evidence="2 3">CCM 7957</strain>
    </source>
</reference>
<feature type="transmembrane region" description="Helical" evidence="1">
    <location>
        <begin position="309"/>
        <end position="329"/>
    </location>
</feature>
<sequence length="368" mass="40087">MNTEMEQVELSVLLDRPTYHQLVDVEGHVRVVPLVLAVPEAGRKSDPLSCRFIVGEVVVVAHESGIDYRVWRGHAWELDSAGIGPDTGIDPDGDLADLTGLESAVAALLPKRRENEDLSFTVARHAKAIAEASRNTAARLREFRYHWENALAEESEGSATERHTSIVASILKLHIIGGRAFDIAETAVREGLYVYLDDSDAYSAYRRLRNPNLLVDVESATPRTRPWMRLHDAAVRQCENLALTMRRESEALMNLLNGASSTAESREADAQTRLNQLVALLSIGLGVPALVLALYGAQVLLPLENWRQWVAFAPVALSLLVAAVLAIIRAPAGKTSSLWKIAGWAVIAILVALIIGAVAVVPHSMSPV</sequence>
<proteinExistence type="predicted"/>
<feature type="transmembrane region" description="Helical" evidence="1">
    <location>
        <begin position="341"/>
        <end position="361"/>
    </location>
</feature>
<keyword evidence="3" id="KW-1185">Reference proteome</keyword>
<dbReference type="EMBL" id="JBHLWV010000020">
    <property type="protein sequence ID" value="MFC0315109.1"/>
    <property type="molecule type" value="Genomic_DNA"/>
</dbReference>
<keyword evidence="1" id="KW-0472">Membrane</keyword>
<dbReference type="RefSeq" id="WP_382363519.1">
    <property type="nucleotide sequence ID" value="NZ_JBHLWV010000020.1"/>
</dbReference>
<evidence type="ECO:0000313" key="3">
    <source>
        <dbReference type="Proteomes" id="UP001589783"/>
    </source>
</evidence>
<organism evidence="2 3">
    <name type="scientific">Gordonia phosphorivorans</name>
    <dbReference type="NCBI Taxonomy" id="1056982"/>
    <lineage>
        <taxon>Bacteria</taxon>
        <taxon>Bacillati</taxon>
        <taxon>Actinomycetota</taxon>
        <taxon>Actinomycetes</taxon>
        <taxon>Mycobacteriales</taxon>
        <taxon>Gordoniaceae</taxon>
        <taxon>Gordonia</taxon>
    </lineage>
</organism>